<protein>
    <recommendedName>
        <fullName evidence="6">Pentacotripeptide-repeat region of PRORP domain-containing protein</fullName>
    </recommendedName>
</protein>
<keyword evidence="1" id="KW-0677">Repeat</keyword>
<evidence type="ECO:0008006" key="6">
    <source>
        <dbReference type="Google" id="ProtNLM"/>
    </source>
</evidence>
<evidence type="ECO:0000256" key="1">
    <source>
        <dbReference type="ARBA" id="ARBA00022737"/>
    </source>
</evidence>
<dbReference type="Pfam" id="PF13812">
    <property type="entry name" value="PPR_3"/>
    <property type="match status" value="1"/>
</dbReference>
<dbReference type="InterPro" id="IPR011990">
    <property type="entry name" value="TPR-like_helical_dom_sf"/>
</dbReference>
<evidence type="ECO:0000313" key="4">
    <source>
        <dbReference type="EMBL" id="KAL3792595.1"/>
    </source>
</evidence>
<dbReference type="Proteomes" id="UP001516023">
    <property type="component" value="Unassembled WGS sequence"/>
</dbReference>
<organism evidence="4 5">
    <name type="scientific">Cyclotella cryptica</name>
    <dbReference type="NCBI Taxonomy" id="29204"/>
    <lineage>
        <taxon>Eukaryota</taxon>
        <taxon>Sar</taxon>
        <taxon>Stramenopiles</taxon>
        <taxon>Ochrophyta</taxon>
        <taxon>Bacillariophyta</taxon>
        <taxon>Coscinodiscophyceae</taxon>
        <taxon>Thalassiosirophycidae</taxon>
        <taxon>Stephanodiscales</taxon>
        <taxon>Stephanodiscaceae</taxon>
        <taxon>Cyclotella</taxon>
    </lineage>
</organism>
<dbReference type="InterPro" id="IPR002885">
    <property type="entry name" value="PPR_rpt"/>
</dbReference>
<evidence type="ECO:0000313" key="5">
    <source>
        <dbReference type="Proteomes" id="UP001516023"/>
    </source>
</evidence>
<dbReference type="EMBL" id="JABMIG020000100">
    <property type="protein sequence ID" value="KAL3792595.1"/>
    <property type="molecule type" value="Genomic_DNA"/>
</dbReference>
<gene>
    <name evidence="4" type="ORF">HJC23_005565</name>
</gene>
<proteinExistence type="predicted"/>
<dbReference type="Gene3D" id="1.25.40.10">
    <property type="entry name" value="Tetratricopeptide repeat domain"/>
    <property type="match status" value="3"/>
</dbReference>
<evidence type="ECO:0000256" key="3">
    <source>
        <dbReference type="SAM" id="SignalP"/>
    </source>
</evidence>
<dbReference type="AlphaFoldDB" id="A0ABD3PWY5"/>
<reference evidence="4 5" key="1">
    <citation type="journal article" date="2020" name="G3 (Bethesda)">
        <title>Improved Reference Genome for Cyclotella cryptica CCMP332, a Model for Cell Wall Morphogenesis, Salinity Adaptation, and Lipid Production in Diatoms (Bacillariophyta).</title>
        <authorList>
            <person name="Roberts W.R."/>
            <person name="Downey K.M."/>
            <person name="Ruck E.C."/>
            <person name="Traller J.C."/>
            <person name="Alverson A.J."/>
        </authorList>
    </citation>
    <scope>NUCLEOTIDE SEQUENCE [LARGE SCALE GENOMIC DNA]</scope>
    <source>
        <strain evidence="4 5">CCMP332</strain>
    </source>
</reference>
<dbReference type="InterPro" id="IPR051222">
    <property type="entry name" value="PPR/CCM1_RNA-binding"/>
</dbReference>
<keyword evidence="3" id="KW-0732">Signal</keyword>
<name>A0ABD3PWY5_9STRA</name>
<keyword evidence="5" id="KW-1185">Reference proteome</keyword>
<dbReference type="PANTHER" id="PTHR47942:SF63">
    <property type="entry name" value="PENTATRICOPEPTIDE REPEAT-CONTAINING PROTEIN"/>
    <property type="match status" value="1"/>
</dbReference>
<comment type="caution">
    <text evidence="4">The sequence shown here is derived from an EMBL/GenBank/DDBJ whole genome shotgun (WGS) entry which is preliminary data.</text>
</comment>
<feature type="chain" id="PRO_5044774103" description="Pentacotripeptide-repeat region of PRORP domain-containing protein" evidence="3">
    <location>
        <begin position="24"/>
        <end position="632"/>
    </location>
</feature>
<dbReference type="PANTHER" id="PTHR47942">
    <property type="entry name" value="TETRATRICOPEPTIDE REPEAT (TPR)-LIKE SUPERFAMILY PROTEIN-RELATED"/>
    <property type="match status" value="1"/>
</dbReference>
<feature type="region of interest" description="Disordered" evidence="2">
    <location>
        <begin position="78"/>
        <end position="103"/>
    </location>
</feature>
<feature type="signal peptide" evidence="3">
    <location>
        <begin position="1"/>
        <end position="23"/>
    </location>
</feature>
<sequence length="632" mass="69658">MRSQKRNPVILAGALFVSPFAAAAFRPPMPLERAPAAPLRTARGSSVLPNADRQVSPIDDSFTRSDSVVKSCNGMMQDMASSRKKATQDVGNDRKKSNSRRNNVAMSDPVFVRKRTDTLLGLTANGLSKHDGEGTLDNKSGSIKADKKTFDWLIDAWAYSGEPDSSEMALALLTRMEELSSVHSSDNDTDFTKISPDSKTYTKVINAIALSGKFDAGEQAEAILNKMIDGSNNLRPNTLTYTFVIDAYSRSKSAQSPFHAQRLVEKMEELRAQGDAHVRPTARAWNSVIQAWSRQSAAAADACLDIMETLADTTGNEEVRPNSYNCNTVISAWAKSGEPGAASRAEKILEKMERMYATSGDERFKPRTETYNAIIDAWAKSGEVDAPNRAELLLGYMLELYETGHNTAAKPNVRSFNSVMNAWAKSGDVYAPEKAADILKRMEQLERSELKVSPDATSFATAINAYARSLNYGKADAAYQLFLHMNNLYDLSGKESLRPNNIVYNSVLNACAFTIGDMEEQCRAIEIANSVFTAMRASQFCNPDDVTYGTYLKVIANQMPPGKQRDKVLRAIFEKAVQDGMVGSFVLRQLKDVGLDKVGYEKLLERESMNDMSLEDLPSSWTCNVIDERGGQ</sequence>
<accession>A0ABD3PWY5</accession>
<evidence type="ECO:0000256" key="2">
    <source>
        <dbReference type="SAM" id="MobiDB-lite"/>
    </source>
</evidence>